<evidence type="ECO:0000256" key="1">
    <source>
        <dbReference type="ARBA" id="ARBA00004120"/>
    </source>
</evidence>
<feature type="non-terminal residue" evidence="11">
    <location>
        <position position="89"/>
    </location>
</feature>
<keyword evidence="7" id="KW-0067">ATP-binding</keyword>
<keyword evidence="3" id="KW-0963">Cytoplasm</keyword>
<comment type="similarity">
    <text evidence="2">Belongs to the tubulin polyglutamylase family.</text>
</comment>
<dbReference type="GO" id="GO:0005874">
    <property type="term" value="C:microtubule"/>
    <property type="evidence" value="ECO:0007669"/>
    <property type="project" value="UniProtKB-KW"/>
</dbReference>
<proteinExistence type="inferred from homology"/>
<reference evidence="11 12" key="1">
    <citation type="journal article" date="2018" name="PLoS ONE">
        <title>The draft genome of Kipferlia bialata reveals reductive genome evolution in fornicate parasites.</title>
        <authorList>
            <person name="Tanifuji G."/>
            <person name="Takabayashi S."/>
            <person name="Kume K."/>
            <person name="Takagi M."/>
            <person name="Nakayama T."/>
            <person name="Kamikawa R."/>
            <person name="Inagaki Y."/>
            <person name="Hashimoto T."/>
        </authorList>
    </citation>
    <scope>NUCLEOTIDE SEQUENCE [LARGE SCALE GENOMIC DNA]</scope>
    <source>
        <strain evidence="11">NY0173</strain>
    </source>
</reference>
<sequence length="89" mass="10283">AVWIVKPTNRAQGKGIQIVSKLAQIKRFSHGRGVSSRSDQYIITRYIDRPMLIGGKKFDLRLYVLVVSFRPLKCYIYQNGFCRLCSVPY</sequence>
<keyword evidence="4" id="KW-0436">Ligase</keyword>
<dbReference type="PANTHER" id="PTHR12241">
    <property type="entry name" value="TUBULIN POLYGLUTAMYLASE"/>
    <property type="match status" value="1"/>
</dbReference>
<evidence type="ECO:0000256" key="5">
    <source>
        <dbReference type="ARBA" id="ARBA00022701"/>
    </source>
</evidence>
<keyword evidence="6" id="KW-0547">Nucleotide-binding</keyword>
<dbReference type="EMBL" id="BDIP01006215">
    <property type="protein sequence ID" value="GIQ90465.1"/>
    <property type="molecule type" value="Genomic_DNA"/>
</dbReference>
<dbReference type="GO" id="GO:0070740">
    <property type="term" value="F:tubulin-glutamic acid ligase activity"/>
    <property type="evidence" value="ECO:0007669"/>
    <property type="project" value="TreeGrafter"/>
</dbReference>
<dbReference type="AlphaFoldDB" id="A0A9K3GQ08"/>
<dbReference type="PANTHER" id="PTHR12241:SF31">
    <property type="entry name" value="POLYGLUTAMYLASE COMPLEX SUBUNIT TTLL1"/>
    <property type="match status" value="1"/>
</dbReference>
<keyword evidence="5" id="KW-0493">Microtubule</keyword>
<gene>
    <name evidence="11" type="ORF">KIPB_013267</name>
</gene>
<dbReference type="SUPFAM" id="SSF56059">
    <property type="entry name" value="Glutathione synthetase ATP-binding domain-like"/>
    <property type="match status" value="1"/>
</dbReference>
<dbReference type="GO" id="GO:0036064">
    <property type="term" value="C:ciliary basal body"/>
    <property type="evidence" value="ECO:0007669"/>
    <property type="project" value="TreeGrafter"/>
</dbReference>
<dbReference type="GO" id="GO:0000226">
    <property type="term" value="P:microtubule cytoskeleton organization"/>
    <property type="evidence" value="ECO:0007669"/>
    <property type="project" value="TreeGrafter"/>
</dbReference>
<evidence type="ECO:0000256" key="4">
    <source>
        <dbReference type="ARBA" id="ARBA00022598"/>
    </source>
</evidence>
<evidence type="ECO:0000313" key="11">
    <source>
        <dbReference type="EMBL" id="GIQ90465.1"/>
    </source>
</evidence>
<evidence type="ECO:0000256" key="10">
    <source>
        <dbReference type="ARBA" id="ARBA00023273"/>
    </source>
</evidence>
<keyword evidence="8" id="KW-0969">Cilium</keyword>
<dbReference type="Proteomes" id="UP000265618">
    <property type="component" value="Unassembled WGS sequence"/>
</dbReference>
<evidence type="ECO:0000256" key="2">
    <source>
        <dbReference type="ARBA" id="ARBA00006118"/>
    </source>
</evidence>
<name>A0A9K3GQ08_9EUKA</name>
<evidence type="ECO:0000256" key="9">
    <source>
        <dbReference type="ARBA" id="ARBA00023212"/>
    </source>
</evidence>
<protein>
    <submittedName>
        <fullName evidence="11">Tubulin polyglutamylase TTLL1</fullName>
    </submittedName>
</protein>
<feature type="non-terminal residue" evidence="11">
    <location>
        <position position="1"/>
    </location>
</feature>
<evidence type="ECO:0000313" key="12">
    <source>
        <dbReference type="Proteomes" id="UP000265618"/>
    </source>
</evidence>
<keyword evidence="12" id="KW-1185">Reference proteome</keyword>
<dbReference type="InterPro" id="IPR004344">
    <property type="entry name" value="TTL/TTLL_fam"/>
</dbReference>
<evidence type="ECO:0000256" key="6">
    <source>
        <dbReference type="ARBA" id="ARBA00022741"/>
    </source>
</evidence>
<keyword evidence="10" id="KW-0966">Cell projection</keyword>
<dbReference type="GO" id="GO:0015631">
    <property type="term" value="F:tubulin binding"/>
    <property type="evidence" value="ECO:0007669"/>
    <property type="project" value="TreeGrafter"/>
</dbReference>
<evidence type="ECO:0000256" key="7">
    <source>
        <dbReference type="ARBA" id="ARBA00022840"/>
    </source>
</evidence>
<dbReference type="Pfam" id="PF03133">
    <property type="entry name" value="TTL"/>
    <property type="match status" value="1"/>
</dbReference>
<organism evidence="11 12">
    <name type="scientific">Kipferlia bialata</name>
    <dbReference type="NCBI Taxonomy" id="797122"/>
    <lineage>
        <taxon>Eukaryota</taxon>
        <taxon>Metamonada</taxon>
        <taxon>Carpediemonas-like organisms</taxon>
        <taxon>Kipferlia</taxon>
    </lineage>
</organism>
<evidence type="ECO:0000256" key="3">
    <source>
        <dbReference type="ARBA" id="ARBA00022490"/>
    </source>
</evidence>
<dbReference type="Gene3D" id="3.30.470.20">
    <property type="entry name" value="ATP-grasp fold, B domain"/>
    <property type="match status" value="1"/>
</dbReference>
<dbReference type="GO" id="GO:0005524">
    <property type="term" value="F:ATP binding"/>
    <property type="evidence" value="ECO:0007669"/>
    <property type="project" value="UniProtKB-KW"/>
</dbReference>
<evidence type="ECO:0000256" key="8">
    <source>
        <dbReference type="ARBA" id="ARBA00023069"/>
    </source>
</evidence>
<dbReference type="OrthoDB" id="202825at2759"/>
<keyword evidence="9" id="KW-0206">Cytoskeleton</keyword>
<comment type="caution">
    <text evidence="11">The sequence shown here is derived from an EMBL/GenBank/DDBJ whole genome shotgun (WGS) entry which is preliminary data.</text>
</comment>
<accession>A0A9K3GQ08</accession>
<dbReference type="PROSITE" id="PS51221">
    <property type="entry name" value="TTL"/>
    <property type="match status" value="1"/>
</dbReference>
<comment type="subcellular location">
    <subcellularLocation>
        <location evidence="1">Cytoplasm</location>
        <location evidence="1">Cytoskeleton</location>
        <location evidence="1">Cilium basal body</location>
    </subcellularLocation>
</comment>